<sequence length="135" mass="15798">MISKILENFVAIHAYVKRHDARLDKIEKLLQENYSGYKCEKNNVFDDDFIVLFPMIDIEAITSIDDKIKTDPTFESQMTIGGTDTKNFTKRVLHRLFTNELSSKCSWTGFKSNFRLENLMLIEIMKGNWIIELLI</sequence>
<comment type="caution">
    <text evidence="1">The sequence shown here is derived from an EMBL/GenBank/DDBJ whole genome shotgun (WGS) entry which is preliminary data.</text>
</comment>
<evidence type="ECO:0000313" key="2">
    <source>
        <dbReference type="Proteomes" id="UP001160148"/>
    </source>
</evidence>
<gene>
    <name evidence="1" type="ORF">MEUPH1_LOCUS30415</name>
</gene>
<name>A0AAV0Y892_9HEMI</name>
<protein>
    <recommendedName>
        <fullName evidence="3">DUF4806 domain-containing protein</fullName>
    </recommendedName>
</protein>
<accession>A0AAV0Y892</accession>
<proteinExistence type="predicted"/>
<organism evidence="1 2">
    <name type="scientific">Macrosiphum euphorbiae</name>
    <name type="common">potato aphid</name>
    <dbReference type="NCBI Taxonomy" id="13131"/>
    <lineage>
        <taxon>Eukaryota</taxon>
        <taxon>Metazoa</taxon>
        <taxon>Ecdysozoa</taxon>
        <taxon>Arthropoda</taxon>
        <taxon>Hexapoda</taxon>
        <taxon>Insecta</taxon>
        <taxon>Pterygota</taxon>
        <taxon>Neoptera</taxon>
        <taxon>Paraneoptera</taxon>
        <taxon>Hemiptera</taxon>
        <taxon>Sternorrhyncha</taxon>
        <taxon>Aphidomorpha</taxon>
        <taxon>Aphidoidea</taxon>
        <taxon>Aphididae</taxon>
        <taxon>Macrosiphini</taxon>
        <taxon>Macrosiphum</taxon>
    </lineage>
</organism>
<dbReference type="Proteomes" id="UP001160148">
    <property type="component" value="Unassembled WGS sequence"/>
</dbReference>
<evidence type="ECO:0000313" key="1">
    <source>
        <dbReference type="EMBL" id="CAI6377110.1"/>
    </source>
</evidence>
<dbReference type="AlphaFoldDB" id="A0AAV0Y892"/>
<dbReference type="EMBL" id="CARXXK010001650">
    <property type="protein sequence ID" value="CAI6377110.1"/>
    <property type="molecule type" value="Genomic_DNA"/>
</dbReference>
<keyword evidence="2" id="KW-1185">Reference proteome</keyword>
<evidence type="ECO:0008006" key="3">
    <source>
        <dbReference type="Google" id="ProtNLM"/>
    </source>
</evidence>
<reference evidence="1 2" key="1">
    <citation type="submission" date="2023-01" db="EMBL/GenBank/DDBJ databases">
        <authorList>
            <person name="Whitehead M."/>
        </authorList>
    </citation>
    <scope>NUCLEOTIDE SEQUENCE [LARGE SCALE GENOMIC DNA]</scope>
</reference>